<sequence length="215" mass="23028">MADQLTVPGVPSPLVPSPEGLWRVDETTGAVTVSAQPRTDIFIDPSGVGTADENAAASPAPVLNAATLLGDLPPEGDFQFSARVSVAFAATFDAGVLLIWRDERCWGKLCFEFSPEGEPMIVSVICRGVADDANAFVVADRSVWLRVSRIGRVYAYHASGDGTAWQLIRVFSFDGETTRDRIGFAGQSPTGDGCNVTFDEISFRPERLADLRDGS</sequence>
<protein>
    <submittedName>
        <fullName evidence="1">DUF1349 domain-containing protein</fullName>
    </submittedName>
</protein>
<dbReference type="EMBL" id="CP107941">
    <property type="protein sequence ID" value="WUI81838.1"/>
    <property type="molecule type" value="Genomic_DNA"/>
</dbReference>
<dbReference type="Proteomes" id="UP001346877">
    <property type="component" value="Chromosome"/>
</dbReference>
<dbReference type="InterPro" id="IPR013320">
    <property type="entry name" value="ConA-like_dom_sf"/>
</dbReference>
<organism evidence="1 2">
    <name type="scientific">Micromonospora zamorensis</name>
    <dbReference type="NCBI Taxonomy" id="709883"/>
    <lineage>
        <taxon>Bacteria</taxon>
        <taxon>Bacillati</taxon>
        <taxon>Actinomycetota</taxon>
        <taxon>Actinomycetes</taxon>
        <taxon>Micromonosporales</taxon>
        <taxon>Micromonosporaceae</taxon>
        <taxon>Micromonospora</taxon>
    </lineage>
</organism>
<dbReference type="Pfam" id="PF07081">
    <property type="entry name" value="DUF1349"/>
    <property type="match status" value="1"/>
</dbReference>
<dbReference type="Gene3D" id="2.60.120.200">
    <property type="match status" value="1"/>
</dbReference>
<evidence type="ECO:0000313" key="1">
    <source>
        <dbReference type="EMBL" id="WUI81838.1"/>
    </source>
</evidence>
<dbReference type="SUPFAM" id="SSF49899">
    <property type="entry name" value="Concanavalin A-like lectins/glucanases"/>
    <property type="match status" value="1"/>
</dbReference>
<dbReference type="PANTHER" id="PTHR35332">
    <property type="entry name" value="REGULATION OF ENOLASE PROTEIN 1"/>
    <property type="match status" value="1"/>
</dbReference>
<reference evidence="1 2" key="1">
    <citation type="submission" date="2022-10" db="EMBL/GenBank/DDBJ databases">
        <title>The complete genomes of actinobacterial strains from the NBC collection.</title>
        <authorList>
            <person name="Joergensen T.S."/>
            <person name="Alvarez Arevalo M."/>
            <person name="Sterndorff E.B."/>
            <person name="Faurdal D."/>
            <person name="Vuksanovic O."/>
            <person name="Mourched A.-S."/>
            <person name="Charusanti P."/>
            <person name="Shaw S."/>
            <person name="Blin K."/>
            <person name="Weber T."/>
        </authorList>
    </citation>
    <scope>NUCLEOTIDE SEQUENCE [LARGE SCALE GENOMIC DNA]</scope>
    <source>
        <strain evidence="1 2">NBC_00396</strain>
    </source>
</reference>
<gene>
    <name evidence="1" type="ORF">OG375_28815</name>
</gene>
<evidence type="ECO:0000313" key="2">
    <source>
        <dbReference type="Proteomes" id="UP001346877"/>
    </source>
</evidence>
<keyword evidence="2" id="KW-1185">Reference proteome</keyword>
<dbReference type="InterPro" id="IPR009784">
    <property type="entry name" value="DUF1349"/>
</dbReference>
<proteinExistence type="predicted"/>
<dbReference type="RefSeq" id="WP_328369213.1">
    <property type="nucleotide sequence ID" value="NZ_CP107941.1"/>
</dbReference>
<name>A0ABZ1PCN1_9ACTN</name>
<accession>A0ABZ1PCN1</accession>
<dbReference type="PANTHER" id="PTHR35332:SF2">
    <property type="entry name" value="REGULATION OF ENOLASE PROTEIN 1"/>
    <property type="match status" value="1"/>
</dbReference>